<accession>Q4CTA3</accession>
<dbReference type="RefSeq" id="XP_805356.1">
    <property type="nucleotide sequence ID" value="XM_800263.1"/>
</dbReference>
<protein>
    <submittedName>
        <fullName evidence="3">Uncharacterized protein</fullName>
    </submittedName>
</protein>
<dbReference type="KEGG" id="tcr:510231.20"/>
<dbReference type="GeneID" id="3535055"/>
<feature type="transmembrane region" description="Helical" evidence="2">
    <location>
        <begin position="66"/>
        <end position="86"/>
    </location>
</feature>
<keyword evidence="2" id="KW-1133">Transmembrane helix</keyword>
<comment type="caution">
    <text evidence="3">The sequence shown here is derived from an EMBL/GenBank/DDBJ whole genome shotgun (WGS) entry which is preliminary data.</text>
</comment>
<keyword evidence="2" id="KW-0472">Membrane</keyword>
<feature type="coiled-coil region" evidence="1">
    <location>
        <begin position="604"/>
        <end position="631"/>
    </location>
</feature>
<reference evidence="3 4" key="1">
    <citation type="journal article" date="2005" name="Science">
        <title>The genome sequence of Trypanosoma cruzi, etiologic agent of Chagas disease.</title>
        <authorList>
            <person name="El-Sayed N.M."/>
            <person name="Myler P.J."/>
            <person name="Bartholomeu D.C."/>
            <person name="Nilsson D."/>
            <person name="Aggarwal G."/>
            <person name="Tran A.N."/>
            <person name="Ghedin E."/>
            <person name="Worthey E.A."/>
            <person name="Delcher A.L."/>
            <person name="Blandin G."/>
            <person name="Westenberger S.J."/>
            <person name="Caler E."/>
            <person name="Cerqueira G.C."/>
            <person name="Branche C."/>
            <person name="Haas B."/>
            <person name="Anupama A."/>
            <person name="Arner E."/>
            <person name="Aslund L."/>
            <person name="Attipoe P."/>
            <person name="Bontempi E."/>
            <person name="Bringaud F."/>
            <person name="Burton P."/>
            <person name="Cadag E."/>
            <person name="Campbell D.A."/>
            <person name="Carrington M."/>
            <person name="Crabtree J."/>
            <person name="Darban H."/>
            <person name="da Silveira J.F."/>
            <person name="de Jong P."/>
            <person name="Edwards K."/>
            <person name="Englund P.T."/>
            <person name="Fazelina G."/>
            <person name="Feldblyum T."/>
            <person name="Ferella M."/>
            <person name="Frasch A.C."/>
            <person name="Gull K."/>
            <person name="Horn D."/>
            <person name="Hou L."/>
            <person name="Huang Y."/>
            <person name="Kindlund E."/>
            <person name="Klingbeil M."/>
            <person name="Kluge S."/>
            <person name="Koo H."/>
            <person name="Lacerda D."/>
            <person name="Levin M.J."/>
            <person name="Lorenzi H."/>
            <person name="Louie T."/>
            <person name="Machado C.R."/>
            <person name="McCulloch R."/>
            <person name="McKenna A."/>
            <person name="Mizuno Y."/>
            <person name="Mottram J.C."/>
            <person name="Nelson S."/>
            <person name="Ochaya S."/>
            <person name="Osoegawa K."/>
            <person name="Pai G."/>
            <person name="Parsons M."/>
            <person name="Pentony M."/>
            <person name="Pettersson U."/>
            <person name="Pop M."/>
            <person name="Ramirez J.L."/>
            <person name="Rinta J."/>
            <person name="Robertson L."/>
            <person name="Salzberg S.L."/>
            <person name="Sanchez D.O."/>
            <person name="Seyler A."/>
            <person name="Sharma R."/>
            <person name="Shetty J."/>
            <person name="Simpson A.J."/>
            <person name="Sisk E."/>
            <person name="Tammi M.T."/>
            <person name="Tarleton R."/>
            <person name="Teixeira S."/>
            <person name="Van Aken S."/>
            <person name="Vogt C."/>
            <person name="Ward P.N."/>
            <person name="Wickstead B."/>
            <person name="Wortman J."/>
            <person name="White O."/>
            <person name="Fraser C.M."/>
            <person name="Stuart K.D."/>
            <person name="Andersson B."/>
        </authorList>
    </citation>
    <scope>NUCLEOTIDE SEQUENCE [LARGE SCALE GENOMIC DNA]</scope>
    <source>
        <strain evidence="3 4">CL Brener</strain>
    </source>
</reference>
<feature type="transmembrane region" description="Helical" evidence="2">
    <location>
        <begin position="34"/>
        <end position="54"/>
    </location>
</feature>
<gene>
    <name evidence="3" type="ORF">Tc00.1047053510231.20</name>
</gene>
<proteinExistence type="predicted"/>
<evidence type="ECO:0000313" key="3">
    <source>
        <dbReference type="EMBL" id="EAN83505.1"/>
    </source>
</evidence>
<dbReference type="AlphaFoldDB" id="Q4CTA3"/>
<dbReference type="EMBL" id="AAHK01002017">
    <property type="protein sequence ID" value="EAN83505.1"/>
    <property type="molecule type" value="Genomic_DNA"/>
</dbReference>
<keyword evidence="2" id="KW-0812">Transmembrane</keyword>
<name>Q4CTA3_TRYCC</name>
<evidence type="ECO:0000313" key="4">
    <source>
        <dbReference type="Proteomes" id="UP000002296"/>
    </source>
</evidence>
<organism evidence="3 4">
    <name type="scientific">Trypanosoma cruzi (strain CL Brener)</name>
    <dbReference type="NCBI Taxonomy" id="353153"/>
    <lineage>
        <taxon>Eukaryota</taxon>
        <taxon>Discoba</taxon>
        <taxon>Euglenozoa</taxon>
        <taxon>Kinetoplastea</taxon>
        <taxon>Metakinetoplastina</taxon>
        <taxon>Trypanosomatida</taxon>
        <taxon>Trypanosomatidae</taxon>
        <taxon>Trypanosoma</taxon>
        <taxon>Schizotrypanum</taxon>
    </lineage>
</organism>
<dbReference type="PaxDb" id="353153-Q4CTA3"/>
<evidence type="ECO:0000256" key="1">
    <source>
        <dbReference type="SAM" id="Coils"/>
    </source>
</evidence>
<dbReference type="InParanoid" id="Q4CTA3"/>
<sequence length="681" mass="77530">MNRVGSARNKQKKERYVCAIHFYYRSYLSPISHYCFIIIIIVVAVMCFFFFFSVLNVRPVGACCCLFIYLVDFFFFLFFCFAISFTSKGLFLKKKKGDWWNRFSLFLFVMHSGGVQKAAAGAPQLPPTAAFWEEMEMQKKESQELQAKIEAFCSLFCPEQMHLAPFLSIEFCGREEELEGILSAMYGHSLSKMLRARGDEEKEKGAHSTGGAVTDSDNDFMAQAVALSSFFGLGRHFVPAVYAQTKRTRNRRRMSWGAWLPKDEEEWSAVEGVGKEEERQIKQTVLFEVIAALFPDFLCTVLEEGEQRTAFVAKRLAAFLSFHEPESDVKKYLVSHGGRTHFGRSFRNVFMKHYFSFLKECSGTNLSLDDLDEVGSLSSSSVVTIESAGGGEDTTSRRRKTKAVLREWTTAYGLRAHSTPMPSRSCPELHNVAVDTEELSAMERMRAIKLRLSRAEMGTMTQSQPPAFGFDGTKPATRRFYGTGAPFWGGAHNEIHAAAARWKQNWFQNPEEHILPNSSIVLETNSCQKCLFLEAQLAETKAAFQRASRKFVANEEQQYYNEASCYAKQKEILYPFDVSEVDGSSSKKFMPQHLVQPSHGCLMCQDLRQRIKSLEQRLRESYDNCRELIVKLRRIQLPPPPHMCVISSSVNEVKKRDVSTMTELTGQQLDECIGYMILESL</sequence>
<evidence type="ECO:0000256" key="2">
    <source>
        <dbReference type="SAM" id="Phobius"/>
    </source>
</evidence>
<keyword evidence="4" id="KW-1185">Reference proteome</keyword>
<dbReference type="Proteomes" id="UP000002296">
    <property type="component" value="Unassembled WGS sequence"/>
</dbReference>
<keyword evidence="1" id="KW-0175">Coiled coil</keyword>